<dbReference type="EMBL" id="PYGA01000033">
    <property type="protein sequence ID" value="PSK86920.1"/>
    <property type="molecule type" value="Genomic_DNA"/>
</dbReference>
<dbReference type="PANTHER" id="PTHR33973:SF4">
    <property type="entry name" value="OS07G0153300 PROTEIN"/>
    <property type="match status" value="1"/>
</dbReference>
<dbReference type="Proteomes" id="UP000240542">
    <property type="component" value="Unassembled WGS sequence"/>
</dbReference>
<feature type="region of interest" description="Disordered" evidence="1">
    <location>
        <begin position="239"/>
        <end position="260"/>
    </location>
</feature>
<evidence type="ECO:0008006" key="4">
    <source>
        <dbReference type="Google" id="ProtNLM"/>
    </source>
</evidence>
<comment type="caution">
    <text evidence="2">The sequence shown here is derived from an EMBL/GenBank/DDBJ whole genome shotgun (WGS) entry which is preliminary data.</text>
</comment>
<dbReference type="RefSeq" id="WP_245929200.1">
    <property type="nucleotide sequence ID" value="NZ_PYGA01000033.1"/>
</dbReference>
<protein>
    <recommendedName>
        <fullName evidence="4">DUF1365 family protein</fullName>
    </recommendedName>
</protein>
<accession>A0A2P8CPP3</accession>
<evidence type="ECO:0000313" key="3">
    <source>
        <dbReference type="Proteomes" id="UP000240542"/>
    </source>
</evidence>
<sequence>MRGATSWPTAALYEATVRHARSEPVRNTFAYGGYYWLIDLDDPPRLPRGLGWLTRFDPRDMGGGRGDAMRAPIDAFLRGSGIDLRGGRILTLAHGRVLGHVFNPLTVSWCHSPDGTLRAVVAEVHNTYGDGHRYLLDVDARGRARVPKALYVSPFNAVDGEYRLALPEPGERLDLAITLHRPGCAPFAASVRGRRRPATLGALLRLAARHPVTPLVGAARIRWQGVRLLLRGLPLVPRPPAPCGRPPDAGARGEETRSLS</sequence>
<dbReference type="PANTHER" id="PTHR33973">
    <property type="entry name" value="OS07G0153300 PROTEIN"/>
    <property type="match status" value="1"/>
</dbReference>
<keyword evidence="3" id="KW-1185">Reference proteome</keyword>
<feature type="compositionally biased region" description="Basic and acidic residues" evidence="1">
    <location>
        <begin position="251"/>
        <end position="260"/>
    </location>
</feature>
<gene>
    <name evidence="2" type="ORF">CLV63_13337</name>
</gene>
<dbReference type="InterPro" id="IPR010775">
    <property type="entry name" value="DUF1365"/>
</dbReference>
<name>A0A2P8CPP3_9ACTN</name>
<evidence type="ECO:0000313" key="2">
    <source>
        <dbReference type="EMBL" id="PSK86920.1"/>
    </source>
</evidence>
<dbReference type="Pfam" id="PF07103">
    <property type="entry name" value="DUF1365"/>
    <property type="match status" value="1"/>
</dbReference>
<evidence type="ECO:0000256" key="1">
    <source>
        <dbReference type="SAM" id="MobiDB-lite"/>
    </source>
</evidence>
<organism evidence="2 3">
    <name type="scientific">Murinocardiopsis flavida</name>
    <dbReference type="NCBI Taxonomy" id="645275"/>
    <lineage>
        <taxon>Bacteria</taxon>
        <taxon>Bacillati</taxon>
        <taxon>Actinomycetota</taxon>
        <taxon>Actinomycetes</taxon>
        <taxon>Streptosporangiales</taxon>
        <taxon>Nocardiopsidaceae</taxon>
        <taxon>Murinocardiopsis</taxon>
    </lineage>
</organism>
<reference evidence="2 3" key="1">
    <citation type="submission" date="2018-03" db="EMBL/GenBank/DDBJ databases">
        <title>Genomic Encyclopedia of Archaeal and Bacterial Type Strains, Phase II (KMG-II): from individual species to whole genera.</title>
        <authorList>
            <person name="Goeker M."/>
        </authorList>
    </citation>
    <scope>NUCLEOTIDE SEQUENCE [LARGE SCALE GENOMIC DNA]</scope>
    <source>
        <strain evidence="2 3">DSM 45312</strain>
    </source>
</reference>
<proteinExistence type="predicted"/>
<dbReference type="AlphaFoldDB" id="A0A2P8CPP3"/>